<accession>A0A9P4T3W9</accession>
<gene>
    <name evidence="2" type="ORF">E8E13_002613</name>
</gene>
<name>A0A9P4T3W9_CURKU</name>
<sequence>MAPTFSKVSDINKHSVCILWSKFGLRCDGGSITIGGNLLLAFQDAAHNAELRYHLKMVLGIELGVLQELIEDFEEIAPTIGMQPVASASRDPANNHSAPTAPPFQNPVAIFPSELATETYTEESPSPESTSPPVLTAGKRPAKRPRATAAAPCHNDSTDGRCPGDKGENNHMRSYKVRNGEGGYQCDCGENFPKTEDGKATFAEHKWTNLHTTTD</sequence>
<organism evidence="2 3">
    <name type="scientific">Curvularia kusanoi</name>
    <name type="common">Cochliobolus kusanoi</name>
    <dbReference type="NCBI Taxonomy" id="90978"/>
    <lineage>
        <taxon>Eukaryota</taxon>
        <taxon>Fungi</taxon>
        <taxon>Dikarya</taxon>
        <taxon>Ascomycota</taxon>
        <taxon>Pezizomycotina</taxon>
        <taxon>Dothideomycetes</taxon>
        <taxon>Pleosporomycetidae</taxon>
        <taxon>Pleosporales</taxon>
        <taxon>Pleosporineae</taxon>
        <taxon>Pleosporaceae</taxon>
        <taxon>Curvularia</taxon>
    </lineage>
</organism>
<evidence type="ECO:0000313" key="3">
    <source>
        <dbReference type="Proteomes" id="UP000801428"/>
    </source>
</evidence>
<evidence type="ECO:0000313" key="2">
    <source>
        <dbReference type="EMBL" id="KAF2994192.1"/>
    </source>
</evidence>
<protein>
    <submittedName>
        <fullName evidence="2">Uncharacterized protein</fullName>
    </submittedName>
</protein>
<evidence type="ECO:0000256" key="1">
    <source>
        <dbReference type="SAM" id="MobiDB-lite"/>
    </source>
</evidence>
<dbReference type="Proteomes" id="UP000801428">
    <property type="component" value="Unassembled WGS sequence"/>
</dbReference>
<feature type="compositionally biased region" description="Low complexity" evidence="1">
    <location>
        <begin position="118"/>
        <end position="139"/>
    </location>
</feature>
<reference evidence="2" key="1">
    <citation type="submission" date="2019-04" db="EMBL/GenBank/DDBJ databases">
        <title>Sequencing of skin fungus with MAO and IRED activity.</title>
        <authorList>
            <person name="Marsaioli A.J."/>
            <person name="Bonatto J.M.C."/>
            <person name="Reis Junior O."/>
        </authorList>
    </citation>
    <scope>NUCLEOTIDE SEQUENCE</scope>
    <source>
        <strain evidence="2">30M1</strain>
    </source>
</reference>
<comment type="caution">
    <text evidence="2">The sequence shown here is derived from an EMBL/GenBank/DDBJ whole genome shotgun (WGS) entry which is preliminary data.</text>
</comment>
<feature type="compositionally biased region" description="Basic and acidic residues" evidence="1">
    <location>
        <begin position="156"/>
        <end position="169"/>
    </location>
</feature>
<feature type="region of interest" description="Disordered" evidence="1">
    <location>
        <begin position="118"/>
        <end position="169"/>
    </location>
</feature>
<dbReference type="EMBL" id="SWKU01000043">
    <property type="protein sequence ID" value="KAF2994192.1"/>
    <property type="molecule type" value="Genomic_DNA"/>
</dbReference>
<proteinExistence type="predicted"/>
<keyword evidence="3" id="KW-1185">Reference proteome</keyword>
<dbReference type="AlphaFoldDB" id="A0A9P4T3W9"/>
<feature type="region of interest" description="Disordered" evidence="1">
    <location>
        <begin position="85"/>
        <end position="106"/>
    </location>
</feature>